<feature type="region of interest" description="Disordered" evidence="1">
    <location>
        <begin position="1"/>
        <end position="36"/>
    </location>
</feature>
<feature type="compositionally biased region" description="Basic residues" evidence="1">
    <location>
        <begin position="165"/>
        <end position="180"/>
    </location>
</feature>
<dbReference type="OrthoDB" id="417450at2759"/>
<dbReference type="PROSITE" id="PS51035">
    <property type="entry name" value="BAG"/>
    <property type="match status" value="1"/>
</dbReference>
<dbReference type="InterPro" id="IPR003103">
    <property type="entry name" value="BAG_domain"/>
</dbReference>
<evidence type="ECO:0000256" key="1">
    <source>
        <dbReference type="SAM" id="MobiDB-lite"/>
    </source>
</evidence>
<dbReference type="SUPFAM" id="SSF54236">
    <property type="entry name" value="Ubiquitin-like"/>
    <property type="match status" value="1"/>
</dbReference>
<dbReference type="InterPro" id="IPR029071">
    <property type="entry name" value="Ubiquitin-like_domsf"/>
</dbReference>
<proteinExistence type="predicted"/>
<evidence type="ECO:0000259" key="2">
    <source>
        <dbReference type="PROSITE" id="PS51035"/>
    </source>
</evidence>
<feature type="domain" description="BAG" evidence="2">
    <location>
        <begin position="215"/>
        <end position="295"/>
    </location>
</feature>
<feature type="compositionally biased region" description="Acidic residues" evidence="1">
    <location>
        <begin position="145"/>
        <end position="159"/>
    </location>
</feature>
<dbReference type="Gene3D" id="1.20.58.120">
    <property type="entry name" value="BAG domain"/>
    <property type="match status" value="1"/>
</dbReference>
<dbReference type="InterPro" id="IPR036533">
    <property type="entry name" value="BAG_dom_sf"/>
</dbReference>
<keyword evidence="4" id="KW-1185">Reference proteome</keyword>
<dbReference type="SUPFAM" id="SSF63491">
    <property type="entry name" value="BAG domain"/>
    <property type="match status" value="1"/>
</dbReference>
<protein>
    <submittedName>
        <fullName evidence="3">BAG domain-containing protein</fullName>
    </submittedName>
</protein>
<dbReference type="Gene3D" id="3.10.20.90">
    <property type="entry name" value="Phosphatidylinositol 3-kinase Catalytic Subunit, Chain A, domain 1"/>
    <property type="match status" value="1"/>
</dbReference>
<feature type="region of interest" description="Disordered" evidence="1">
    <location>
        <begin position="136"/>
        <end position="214"/>
    </location>
</feature>
<dbReference type="Pfam" id="PF02179">
    <property type="entry name" value="BAG"/>
    <property type="match status" value="1"/>
</dbReference>
<organism evidence="3 4">
    <name type="scientific">Elsinoe ampelina</name>
    <dbReference type="NCBI Taxonomy" id="302913"/>
    <lineage>
        <taxon>Eukaryota</taxon>
        <taxon>Fungi</taxon>
        <taxon>Dikarya</taxon>
        <taxon>Ascomycota</taxon>
        <taxon>Pezizomycotina</taxon>
        <taxon>Dothideomycetes</taxon>
        <taxon>Dothideomycetidae</taxon>
        <taxon>Myriangiales</taxon>
        <taxon>Elsinoaceae</taxon>
        <taxon>Elsinoe</taxon>
    </lineage>
</organism>
<dbReference type="GO" id="GO:0051087">
    <property type="term" value="F:protein-folding chaperone binding"/>
    <property type="evidence" value="ECO:0007669"/>
    <property type="project" value="InterPro"/>
</dbReference>
<dbReference type="SMART" id="SM00264">
    <property type="entry name" value="BAG"/>
    <property type="match status" value="1"/>
</dbReference>
<gene>
    <name evidence="3" type="ORF">BDZ85DRAFT_264134</name>
</gene>
<reference evidence="4" key="1">
    <citation type="journal article" date="2020" name="Stud. Mycol.">
        <title>101 Dothideomycetes genomes: A test case for predicting lifestyles and emergence of pathogens.</title>
        <authorList>
            <person name="Haridas S."/>
            <person name="Albert R."/>
            <person name="Binder M."/>
            <person name="Bloem J."/>
            <person name="LaButti K."/>
            <person name="Salamov A."/>
            <person name="Andreopoulos B."/>
            <person name="Baker S."/>
            <person name="Barry K."/>
            <person name="Bills G."/>
            <person name="Bluhm B."/>
            <person name="Cannon C."/>
            <person name="Castanera R."/>
            <person name="Culley D."/>
            <person name="Daum C."/>
            <person name="Ezra D."/>
            <person name="Gonzalez J."/>
            <person name="Henrissat B."/>
            <person name="Kuo A."/>
            <person name="Liang C."/>
            <person name="Lipzen A."/>
            <person name="Lutzoni F."/>
            <person name="Magnuson J."/>
            <person name="Mondo S."/>
            <person name="Nolan M."/>
            <person name="Ohm R."/>
            <person name="Pangilinan J."/>
            <person name="Park H.-J."/>
            <person name="Ramirez L."/>
            <person name="Alfaro M."/>
            <person name="Sun H."/>
            <person name="Tritt A."/>
            <person name="Yoshinaga Y."/>
            <person name="Zwiers L.-H."/>
            <person name="Turgeon B."/>
            <person name="Goodwin S."/>
            <person name="Spatafora J."/>
            <person name="Crous P."/>
            <person name="Grigoriev I."/>
        </authorList>
    </citation>
    <scope>NUCLEOTIDE SEQUENCE [LARGE SCALE GENOMIC DNA]</scope>
    <source>
        <strain evidence="4">CECT 20119</strain>
    </source>
</reference>
<dbReference type="EMBL" id="ML992508">
    <property type="protein sequence ID" value="KAF2222736.1"/>
    <property type="molecule type" value="Genomic_DNA"/>
</dbReference>
<accession>A0A6A6GAG3</accession>
<name>A0A6A6GAG3_9PEZI</name>
<feature type="compositionally biased region" description="Polar residues" evidence="1">
    <location>
        <begin position="1"/>
        <end position="14"/>
    </location>
</feature>
<evidence type="ECO:0000313" key="4">
    <source>
        <dbReference type="Proteomes" id="UP000799538"/>
    </source>
</evidence>
<dbReference type="Proteomes" id="UP000799538">
    <property type="component" value="Unassembled WGS sequence"/>
</dbReference>
<sequence length="297" mass="32987">MASSWTQRLSQLSGRWSPFARSPTENGQAKVSDADYSYITTEDLQKGDYDRGSGPPRDTDVITIKNKKTKYPVHFPAYSIDRGELTIGDVRKETAKKLGCDIRRVKLLHRGKKLNDDSRSCREESLRDGVDIMCITGDTIGEPESSSDSEGVLDGEEVAGGDQPKRKRNRNRNKKKKGKKRGDATDVDGLAVPGSESSRTASPKLPAAPKTPDEKLSAIHDTMKTFVPLVDDYCRNTPTDTTKRDFEHKKLSETILAQILLKLDAVETDEPELRARRKELVKATQKLLNDLDAAKAS</sequence>
<dbReference type="AlphaFoldDB" id="A0A6A6GAG3"/>
<evidence type="ECO:0000313" key="3">
    <source>
        <dbReference type="EMBL" id="KAF2222736.1"/>
    </source>
</evidence>